<dbReference type="NCBIfam" id="TIGR04205">
    <property type="entry name" value="classIII_w_PIP"/>
    <property type="match status" value="1"/>
</dbReference>
<evidence type="ECO:0000313" key="2">
    <source>
        <dbReference type="EMBL" id="HII60156.1"/>
    </source>
</evidence>
<dbReference type="EMBL" id="DUJR01000034">
    <property type="protein sequence ID" value="HII60156.1"/>
    <property type="molecule type" value="Genomic_DNA"/>
</dbReference>
<dbReference type="Pfam" id="PF04021">
    <property type="entry name" value="Class_IIIsignal"/>
    <property type="match status" value="1"/>
</dbReference>
<dbReference type="InterPro" id="IPR026451">
    <property type="entry name" value="ClassIII_w_PIP"/>
</dbReference>
<evidence type="ECO:0000256" key="1">
    <source>
        <dbReference type="SAM" id="Phobius"/>
    </source>
</evidence>
<keyword evidence="1" id="KW-1133">Transmembrane helix</keyword>
<reference evidence="2" key="1">
    <citation type="journal article" date="2020" name="bioRxiv">
        <title>A rank-normalized archaeal taxonomy based on genome phylogeny resolves widespread incomplete and uneven classifications.</title>
        <authorList>
            <person name="Rinke C."/>
            <person name="Chuvochina M."/>
            <person name="Mussig A.J."/>
            <person name="Chaumeil P.-A."/>
            <person name="Waite D.W."/>
            <person name="Whitman W.B."/>
            <person name="Parks D.H."/>
            <person name="Hugenholtz P."/>
        </authorList>
    </citation>
    <scope>NUCLEOTIDE SEQUENCE</scope>
    <source>
        <strain evidence="2">UBA8849</strain>
    </source>
</reference>
<keyword evidence="1" id="KW-0812">Transmembrane</keyword>
<comment type="caution">
    <text evidence="2">The sequence shown here is derived from an EMBL/GenBank/DDBJ whole genome shotgun (WGS) entry which is preliminary data.</text>
</comment>
<dbReference type="SMR" id="A0A832WLP3"/>
<dbReference type="OMA" id="SIVGFYY"/>
<dbReference type="InterPro" id="IPR007166">
    <property type="entry name" value="Class3_signal_pept_motif"/>
</dbReference>
<proteinExistence type="predicted"/>
<evidence type="ECO:0000313" key="3">
    <source>
        <dbReference type="Proteomes" id="UP000645676"/>
    </source>
</evidence>
<protein>
    <submittedName>
        <fullName evidence="2">Class III signal peptide domain-containing protein, archaeosortase D/PIP-CTERM system-associated</fullName>
    </submittedName>
</protein>
<dbReference type="AlphaFoldDB" id="A0A832WLP3"/>
<dbReference type="Proteomes" id="UP000645676">
    <property type="component" value="Unassembled WGS sequence"/>
</dbReference>
<dbReference type="RefSeq" id="WP_010870989.1">
    <property type="nucleotide sequence ID" value="NC_000909.1"/>
</dbReference>
<accession>A0A832WLP3</accession>
<keyword evidence="1" id="KW-0472">Membrane</keyword>
<name>A0A832WLP3_9EURY</name>
<feature type="transmembrane region" description="Helical" evidence="1">
    <location>
        <begin position="12"/>
        <end position="36"/>
    </location>
</feature>
<gene>
    <name evidence="2" type="ORF">HA335_06285</name>
</gene>
<sequence length="75" mass="8050">MKPKKIISNKAQISLELALLLGALVVAASIVGFYYLKSVTRGTSTAESISKNITLAAKNKALDNIYKVKRALNGQ</sequence>
<organism evidence="2 3">
    <name type="scientific">Methanocaldococcus jannaschii</name>
    <dbReference type="NCBI Taxonomy" id="2190"/>
    <lineage>
        <taxon>Archaea</taxon>
        <taxon>Methanobacteriati</taxon>
        <taxon>Methanobacteriota</taxon>
        <taxon>Methanomada group</taxon>
        <taxon>Methanococci</taxon>
        <taxon>Methanococcales</taxon>
        <taxon>Methanocaldococcaceae</taxon>
        <taxon>Methanocaldococcus</taxon>
    </lineage>
</organism>